<sequence>MEQGRQPAGAGDFGFEKGHDGVSMACADAGLLPAVREADDATLVLADGFSCRTQVDQAGVGRTPLHLVEILAAGLHGRKPVAERPASPRRRALLPAAAAAVALLAAAPGARRVRVSRTTS</sequence>
<dbReference type="RefSeq" id="WP_311648148.1">
    <property type="nucleotide sequence ID" value="NZ_JAVRFA010000061.1"/>
</dbReference>
<dbReference type="EMBL" id="JAVRFA010000061">
    <property type="protein sequence ID" value="MDT0398953.1"/>
    <property type="molecule type" value="Genomic_DNA"/>
</dbReference>
<keyword evidence="2" id="KW-1185">Reference proteome</keyword>
<protein>
    <submittedName>
        <fullName evidence="1">Uncharacterized protein</fullName>
    </submittedName>
</protein>
<organism evidence="1 2">
    <name type="scientific">Streptomyces edwardsiae</name>
    <dbReference type="NCBI Taxonomy" id="3075527"/>
    <lineage>
        <taxon>Bacteria</taxon>
        <taxon>Bacillati</taxon>
        <taxon>Actinomycetota</taxon>
        <taxon>Actinomycetes</taxon>
        <taxon>Kitasatosporales</taxon>
        <taxon>Streptomycetaceae</taxon>
        <taxon>Streptomyces</taxon>
    </lineage>
</organism>
<comment type="caution">
    <text evidence="1">The sequence shown here is derived from an EMBL/GenBank/DDBJ whole genome shotgun (WGS) entry which is preliminary data.</text>
</comment>
<proteinExistence type="predicted"/>
<evidence type="ECO:0000313" key="2">
    <source>
        <dbReference type="Proteomes" id="UP001183881"/>
    </source>
</evidence>
<evidence type="ECO:0000313" key="1">
    <source>
        <dbReference type="EMBL" id="MDT0398953.1"/>
    </source>
</evidence>
<reference evidence="2" key="1">
    <citation type="submission" date="2023-07" db="EMBL/GenBank/DDBJ databases">
        <title>30 novel species of actinomycetes from the DSMZ collection.</title>
        <authorList>
            <person name="Nouioui I."/>
        </authorList>
    </citation>
    <scope>NUCLEOTIDE SEQUENCE [LARGE SCALE GENOMIC DNA]</scope>
    <source>
        <strain evidence="2">DSM 41636</strain>
    </source>
</reference>
<dbReference type="Proteomes" id="UP001183881">
    <property type="component" value="Unassembled WGS sequence"/>
</dbReference>
<gene>
    <name evidence="1" type="ORF">RM705_30285</name>
</gene>
<accession>A0ABU2Q3F4</accession>
<name>A0ABU2Q3F4_9ACTN</name>